<reference evidence="2" key="1">
    <citation type="submission" date="2018-11" db="EMBL/GenBank/DDBJ databases">
        <authorList>
            <consortium name="Pathogen Informatics"/>
        </authorList>
    </citation>
    <scope>NUCLEOTIDE SEQUENCE</scope>
</reference>
<evidence type="ECO:0000313" key="2">
    <source>
        <dbReference type="EMBL" id="VEL39994.1"/>
    </source>
</evidence>
<name>A0A3S5AXA2_9PLAT</name>
<feature type="region of interest" description="Disordered" evidence="1">
    <location>
        <begin position="1"/>
        <end position="29"/>
    </location>
</feature>
<organism evidence="2 3">
    <name type="scientific">Protopolystoma xenopodis</name>
    <dbReference type="NCBI Taxonomy" id="117903"/>
    <lineage>
        <taxon>Eukaryota</taxon>
        <taxon>Metazoa</taxon>
        <taxon>Spiralia</taxon>
        <taxon>Lophotrochozoa</taxon>
        <taxon>Platyhelminthes</taxon>
        <taxon>Monogenea</taxon>
        <taxon>Polyopisthocotylea</taxon>
        <taxon>Polystomatidea</taxon>
        <taxon>Polystomatidae</taxon>
        <taxon>Protopolystoma</taxon>
    </lineage>
</organism>
<dbReference type="AlphaFoldDB" id="A0A3S5AXA2"/>
<protein>
    <submittedName>
        <fullName evidence="2">Uncharacterized protein</fullName>
    </submittedName>
</protein>
<accession>A0A3S5AXA2</accession>
<feature type="compositionally biased region" description="Polar residues" evidence="1">
    <location>
        <begin position="10"/>
        <end position="22"/>
    </location>
</feature>
<comment type="caution">
    <text evidence="2">The sequence shown here is derived from an EMBL/GenBank/DDBJ whole genome shotgun (WGS) entry which is preliminary data.</text>
</comment>
<dbReference type="Proteomes" id="UP000784294">
    <property type="component" value="Unassembled WGS sequence"/>
</dbReference>
<evidence type="ECO:0000256" key="1">
    <source>
        <dbReference type="SAM" id="MobiDB-lite"/>
    </source>
</evidence>
<dbReference type="EMBL" id="CAAALY010263263">
    <property type="protein sequence ID" value="VEL39994.1"/>
    <property type="molecule type" value="Genomic_DNA"/>
</dbReference>
<sequence length="95" mass="10667">MWAQKKPQPSLGQTPSGQNESPSRVRPKCSPEDIKLGSLQLAETCTISGLKLEALLLRRGIHKTRPTAQPGCQIWQVTCPLLEVYKCIWARRLDE</sequence>
<gene>
    <name evidence="2" type="ORF">PXEA_LOCUS33434</name>
</gene>
<keyword evidence="3" id="KW-1185">Reference proteome</keyword>
<proteinExistence type="predicted"/>
<evidence type="ECO:0000313" key="3">
    <source>
        <dbReference type="Proteomes" id="UP000784294"/>
    </source>
</evidence>